<feature type="region of interest" description="Disordered" evidence="1">
    <location>
        <begin position="1"/>
        <end position="148"/>
    </location>
</feature>
<keyword evidence="3" id="KW-1185">Reference proteome</keyword>
<feature type="compositionally biased region" description="Low complexity" evidence="1">
    <location>
        <begin position="47"/>
        <end position="59"/>
    </location>
</feature>
<evidence type="ECO:0000256" key="1">
    <source>
        <dbReference type="SAM" id="MobiDB-lite"/>
    </source>
</evidence>
<feature type="compositionally biased region" description="Low complexity" evidence="1">
    <location>
        <begin position="80"/>
        <end position="92"/>
    </location>
</feature>
<dbReference type="AlphaFoldDB" id="A0A453FLV5"/>
<feature type="compositionally biased region" description="Low complexity" evidence="1">
    <location>
        <begin position="11"/>
        <end position="27"/>
    </location>
</feature>
<reference evidence="3" key="1">
    <citation type="journal article" date="2014" name="Science">
        <title>Ancient hybridizations among the ancestral genomes of bread wheat.</title>
        <authorList>
            <consortium name="International Wheat Genome Sequencing Consortium,"/>
            <person name="Marcussen T."/>
            <person name="Sandve S.R."/>
            <person name="Heier L."/>
            <person name="Spannagl M."/>
            <person name="Pfeifer M."/>
            <person name="Jakobsen K.S."/>
            <person name="Wulff B.B."/>
            <person name="Steuernagel B."/>
            <person name="Mayer K.F."/>
            <person name="Olsen O.A."/>
        </authorList>
    </citation>
    <scope>NUCLEOTIDE SEQUENCE [LARGE SCALE GENOMIC DNA]</scope>
    <source>
        <strain evidence="3">cv. AL8/78</strain>
    </source>
</reference>
<reference evidence="3" key="2">
    <citation type="journal article" date="2017" name="Nat. Plants">
        <title>The Aegilops tauschii genome reveals multiple impacts of transposons.</title>
        <authorList>
            <person name="Zhao G."/>
            <person name="Zou C."/>
            <person name="Li K."/>
            <person name="Wang K."/>
            <person name="Li T."/>
            <person name="Gao L."/>
            <person name="Zhang X."/>
            <person name="Wang H."/>
            <person name="Yang Z."/>
            <person name="Liu X."/>
            <person name="Jiang W."/>
            <person name="Mao L."/>
            <person name="Kong X."/>
            <person name="Jiao Y."/>
            <person name="Jia J."/>
        </authorList>
    </citation>
    <scope>NUCLEOTIDE SEQUENCE [LARGE SCALE GENOMIC DNA]</scope>
    <source>
        <strain evidence="3">cv. AL8/78</strain>
    </source>
</reference>
<reference evidence="2" key="4">
    <citation type="submission" date="2019-03" db="UniProtKB">
        <authorList>
            <consortium name="EnsemblPlants"/>
        </authorList>
    </citation>
    <scope>IDENTIFICATION</scope>
</reference>
<feature type="compositionally biased region" description="Pro residues" evidence="1">
    <location>
        <begin position="103"/>
        <end position="113"/>
    </location>
</feature>
<proteinExistence type="predicted"/>
<feature type="compositionally biased region" description="Pro residues" evidence="1">
    <location>
        <begin position="1"/>
        <end position="10"/>
    </location>
</feature>
<feature type="compositionally biased region" description="Basic and acidic residues" evidence="1">
    <location>
        <begin position="60"/>
        <end position="72"/>
    </location>
</feature>
<evidence type="ECO:0000313" key="3">
    <source>
        <dbReference type="Proteomes" id="UP000015105"/>
    </source>
</evidence>
<sequence length="219" mass="23072">HRRHCPPVPLPSASSPPSLLSHQAPSAVQDAAGVLGFSSSRRRANGSRRGSTRTSSAAADARRETVDGDCAVRRRRGLRSTRGSTPTGSSSPIQMETGASRAPMPPSSWPCPASPSRTSSRSVNRPPIPRDAIAKWGLPSPSMPPPRHVPRDNPLLSLSFSSTPLADAALLLIGGLIFLLPIGGCDQAITKGPPNRKWVCCVPPRPGLRPFCAQHGLPT</sequence>
<evidence type="ECO:0000313" key="2">
    <source>
        <dbReference type="EnsemblPlants" id="AET3Gv20718800.14"/>
    </source>
</evidence>
<reference evidence="2" key="5">
    <citation type="journal article" date="2021" name="G3 (Bethesda)">
        <title>Aegilops tauschii genome assembly Aet v5.0 features greater sequence contiguity and improved annotation.</title>
        <authorList>
            <person name="Wang L."/>
            <person name="Zhu T."/>
            <person name="Rodriguez J.C."/>
            <person name="Deal K.R."/>
            <person name="Dubcovsky J."/>
            <person name="McGuire P.E."/>
            <person name="Lux T."/>
            <person name="Spannagl M."/>
            <person name="Mayer K.F.X."/>
            <person name="Baldrich P."/>
            <person name="Meyers B.C."/>
            <person name="Huo N."/>
            <person name="Gu Y.Q."/>
            <person name="Zhou H."/>
            <person name="Devos K.M."/>
            <person name="Bennetzen J.L."/>
            <person name="Unver T."/>
            <person name="Budak H."/>
            <person name="Gulick P.J."/>
            <person name="Galiba G."/>
            <person name="Kalapos B."/>
            <person name="Nelson D.R."/>
            <person name="Li P."/>
            <person name="You F.M."/>
            <person name="Luo M.C."/>
            <person name="Dvorak J."/>
        </authorList>
    </citation>
    <scope>NUCLEOTIDE SEQUENCE [LARGE SCALE GENOMIC DNA]</scope>
    <source>
        <strain evidence="2">cv. AL8/78</strain>
    </source>
</reference>
<name>A0A453FLV5_AEGTS</name>
<dbReference type="Gramene" id="AET3Gv20718800.14">
    <property type="protein sequence ID" value="AET3Gv20718800.14"/>
    <property type="gene ID" value="AET3Gv20718800"/>
</dbReference>
<accession>A0A453FLV5</accession>
<reference evidence="2" key="3">
    <citation type="journal article" date="2017" name="Nature">
        <title>Genome sequence of the progenitor of the wheat D genome Aegilops tauschii.</title>
        <authorList>
            <person name="Luo M.C."/>
            <person name="Gu Y.Q."/>
            <person name="Puiu D."/>
            <person name="Wang H."/>
            <person name="Twardziok S.O."/>
            <person name="Deal K.R."/>
            <person name="Huo N."/>
            <person name="Zhu T."/>
            <person name="Wang L."/>
            <person name="Wang Y."/>
            <person name="McGuire P.E."/>
            <person name="Liu S."/>
            <person name="Long H."/>
            <person name="Ramasamy R.K."/>
            <person name="Rodriguez J.C."/>
            <person name="Van S.L."/>
            <person name="Yuan L."/>
            <person name="Wang Z."/>
            <person name="Xia Z."/>
            <person name="Xiao L."/>
            <person name="Anderson O.D."/>
            <person name="Ouyang S."/>
            <person name="Liang Y."/>
            <person name="Zimin A.V."/>
            <person name="Pertea G."/>
            <person name="Qi P."/>
            <person name="Bennetzen J.L."/>
            <person name="Dai X."/>
            <person name="Dawson M.W."/>
            <person name="Muller H.G."/>
            <person name="Kugler K."/>
            <person name="Rivarola-Duarte L."/>
            <person name="Spannagl M."/>
            <person name="Mayer K.F.X."/>
            <person name="Lu F.H."/>
            <person name="Bevan M.W."/>
            <person name="Leroy P."/>
            <person name="Li P."/>
            <person name="You F.M."/>
            <person name="Sun Q."/>
            <person name="Liu Z."/>
            <person name="Lyons E."/>
            <person name="Wicker T."/>
            <person name="Salzberg S.L."/>
            <person name="Devos K.M."/>
            <person name="Dvorak J."/>
        </authorList>
    </citation>
    <scope>NUCLEOTIDE SEQUENCE [LARGE SCALE GENOMIC DNA]</scope>
    <source>
        <strain evidence="2">cv. AL8/78</strain>
    </source>
</reference>
<dbReference type="EnsemblPlants" id="AET3Gv20718800.14">
    <property type="protein sequence ID" value="AET3Gv20718800.14"/>
    <property type="gene ID" value="AET3Gv20718800"/>
</dbReference>
<protein>
    <submittedName>
        <fullName evidence="2">Uncharacterized protein</fullName>
    </submittedName>
</protein>
<dbReference type="Proteomes" id="UP000015105">
    <property type="component" value="Chromosome 3D"/>
</dbReference>
<organism evidence="2 3">
    <name type="scientific">Aegilops tauschii subsp. strangulata</name>
    <name type="common">Goatgrass</name>
    <dbReference type="NCBI Taxonomy" id="200361"/>
    <lineage>
        <taxon>Eukaryota</taxon>
        <taxon>Viridiplantae</taxon>
        <taxon>Streptophyta</taxon>
        <taxon>Embryophyta</taxon>
        <taxon>Tracheophyta</taxon>
        <taxon>Spermatophyta</taxon>
        <taxon>Magnoliopsida</taxon>
        <taxon>Liliopsida</taxon>
        <taxon>Poales</taxon>
        <taxon>Poaceae</taxon>
        <taxon>BOP clade</taxon>
        <taxon>Pooideae</taxon>
        <taxon>Triticodae</taxon>
        <taxon>Triticeae</taxon>
        <taxon>Triticinae</taxon>
        <taxon>Aegilops</taxon>
    </lineage>
</organism>